<protein>
    <submittedName>
        <fullName evidence="1">Uncharacterized protein</fullName>
    </submittedName>
</protein>
<dbReference type="AlphaFoldDB" id="A0A0F8YDV6"/>
<sequence>MDRILAARLAELSELVYEEIGDISVGLKYQPFGFFDKNGSQALAIDEGQYMAVVFRGTQVTKGWSWDDILVNMKLGMRVWPVAGYAHRGYMEYLRA</sequence>
<evidence type="ECO:0000313" key="1">
    <source>
        <dbReference type="EMBL" id="KKK71850.1"/>
    </source>
</evidence>
<name>A0A0F8YDV6_9ZZZZ</name>
<organism evidence="1">
    <name type="scientific">marine sediment metagenome</name>
    <dbReference type="NCBI Taxonomy" id="412755"/>
    <lineage>
        <taxon>unclassified sequences</taxon>
        <taxon>metagenomes</taxon>
        <taxon>ecological metagenomes</taxon>
    </lineage>
</organism>
<accession>A0A0F8YDV6</accession>
<reference evidence="1" key="1">
    <citation type="journal article" date="2015" name="Nature">
        <title>Complex archaea that bridge the gap between prokaryotes and eukaryotes.</title>
        <authorList>
            <person name="Spang A."/>
            <person name="Saw J.H."/>
            <person name="Jorgensen S.L."/>
            <person name="Zaremba-Niedzwiedzka K."/>
            <person name="Martijn J."/>
            <person name="Lind A.E."/>
            <person name="van Eijk R."/>
            <person name="Schleper C."/>
            <person name="Guy L."/>
            <person name="Ettema T.J."/>
        </authorList>
    </citation>
    <scope>NUCLEOTIDE SEQUENCE</scope>
</reference>
<proteinExistence type="predicted"/>
<feature type="non-terminal residue" evidence="1">
    <location>
        <position position="96"/>
    </location>
</feature>
<comment type="caution">
    <text evidence="1">The sequence shown here is derived from an EMBL/GenBank/DDBJ whole genome shotgun (WGS) entry which is preliminary data.</text>
</comment>
<dbReference type="EMBL" id="LAZR01057545">
    <property type="protein sequence ID" value="KKK71850.1"/>
    <property type="molecule type" value="Genomic_DNA"/>
</dbReference>
<gene>
    <name evidence="1" type="ORF">LCGC14_2909760</name>
</gene>